<dbReference type="PROSITE" id="PS50109">
    <property type="entry name" value="HIS_KIN"/>
    <property type="match status" value="1"/>
</dbReference>
<keyword evidence="7" id="KW-0812">Transmembrane</keyword>
<dbReference type="SMART" id="SM00387">
    <property type="entry name" value="HATPase_c"/>
    <property type="match status" value="1"/>
</dbReference>
<accession>A0ABV3Z719</accession>
<evidence type="ECO:0000256" key="6">
    <source>
        <dbReference type="SAM" id="Coils"/>
    </source>
</evidence>
<feature type="transmembrane region" description="Helical" evidence="7">
    <location>
        <begin position="35"/>
        <end position="53"/>
    </location>
</feature>
<dbReference type="Gene3D" id="3.30.565.10">
    <property type="entry name" value="Histidine kinase-like ATPase, C-terminal domain"/>
    <property type="match status" value="1"/>
</dbReference>
<dbReference type="SMART" id="SM00388">
    <property type="entry name" value="HisKA"/>
    <property type="match status" value="1"/>
</dbReference>
<dbReference type="PROSITE" id="PS50112">
    <property type="entry name" value="PAS"/>
    <property type="match status" value="1"/>
</dbReference>
<dbReference type="CDD" id="cd17546">
    <property type="entry name" value="REC_hyHK_CKI1_RcsC-like"/>
    <property type="match status" value="2"/>
</dbReference>
<feature type="transmembrane region" description="Helical" evidence="7">
    <location>
        <begin position="174"/>
        <end position="191"/>
    </location>
</feature>
<evidence type="ECO:0000259" key="8">
    <source>
        <dbReference type="PROSITE" id="PS50109"/>
    </source>
</evidence>
<dbReference type="PANTHER" id="PTHR45339:SF1">
    <property type="entry name" value="HYBRID SIGNAL TRANSDUCTION HISTIDINE KINASE J"/>
    <property type="match status" value="1"/>
</dbReference>
<dbReference type="InterPro" id="IPR001789">
    <property type="entry name" value="Sig_transdc_resp-reg_receiver"/>
</dbReference>
<dbReference type="InterPro" id="IPR000700">
    <property type="entry name" value="PAS-assoc_C"/>
</dbReference>
<dbReference type="InterPro" id="IPR004358">
    <property type="entry name" value="Sig_transdc_His_kin-like_C"/>
</dbReference>
<dbReference type="SMART" id="SM00086">
    <property type="entry name" value="PAC"/>
    <property type="match status" value="2"/>
</dbReference>
<keyword evidence="6" id="KW-0175">Coiled coil</keyword>
<keyword evidence="3 5" id="KW-0597">Phosphoprotein</keyword>
<dbReference type="SMART" id="SM00448">
    <property type="entry name" value="REC"/>
    <property type="match status" value="2"/>
</dbReference>
<dbReference type="NCBIfam" id="TIGR00229">
    <property type="entry name" value="sensory_box"/>
    <property type="match status" value="3"/>
</dbReference>
<evidence type="ECO:0000259" key="10">
    <source>
        <dbReference type="PROSITE" id="PS50112"/>
    </source>
</evidence>
<dbReference type="Gene3D" id="3.40.50.2300">
    <property type="match status" value="2"/>
</dbReference>
<evidence type="ECO:0000313" key="12">
    <source>
        <dbReference type="EMBL" id="MEX6634611.1"/>
    </source>
</evidence>
<dbReference type="SMART" id="SM00091">
    <property type="entry name" value="PAS"/>
    <property type="match status" value="3"/>
</dbReference>
<evidence type="ECO:0000256" key="1">
    <source>
        <dbReference type="ARBA" id="ARBA00000085"/>
    </source>
</evidence>
<evidence type="ECO:0000256" key="2">
    <source>
        <dbReference type="ARBA" id="ARBA00012438"/>
    </source>
</evidence>
<dbReference type="InterPro" id="IPR003661">
    <property type="entry name" value="HisK_dim/P_dom"/>
</dbReference>
<dbReference type="Pfam" id="PF12860">
    <property type="entry name" value="PAS_7"/>
    <property type="match status" value="1"/>
</dbReference>
<dbReference type="Gene3D" id="3.30.450.20">
    <property type="entry name" value="PAS domain"/>
    <property type="match status" value="3"/>
</dbReference>
<dbReference type="InterPro" id="IPR036890">
    <property type="entry name" value="HATPase_C_sf"/>
</dbReference>
<organism evidence="12 13">
    <name type="scientific">Hyphococcus lacteus</name>
    <dbReference type="NCBI Taxonomy" id="3143536"/>
    <lineage>
        <taxon>Bacteria</taxon>
        <taxon>Pseudomonadati</taxon>
        <taxon>Pseudomonadota</taxon>
        <taxon>Alphaproteobacteria</taxon>
        <taxon>Parvularculales</taxon>
        <taxon>Parvularculaceae</taxon>
        <taxon>Hyphococcus</taxon>
    </lineage>
</organism>
<evidence type="ECO:0000256" key="5">
    <source>
        <dbReference type="PROSITE-ProRule" id="PRU00169"/>
    </source>
</evidence>
<protein>
    <recommendedName>
        <fullName evidence="2">histidine kinase</fullName>
        <ecNumber evidence="2">2.7.13.3</ecNumber>
    </recommendedName>
</protein>
<dbReference type="PANTHER" id="PTHR45339">
    <property type="entry name" value="HYBRID SIGNAL TRANSDUCTION HISTIDINE KINASE J"/>
    <property type="match status" value="1"/>
</dbReference>
<dbReference type="EMBL" id="JBEHZE010000002">
    <property type="protein sequence ID" value="MEX6634611.1"/>
    <property type="molecule type" value="Genomic_DNA"/>
</dbReference>
<feature type="domain" description="PAS" evidence="10">
    <location>
        <begin position="216"/>
        <end position="265"/>
    </location>
</feature>
<keyword evidence="13" id="KW-1185">Reference proteome</keyword>
<dbReference type="InterPro" id="IPR003594">
    <property type="entry name" value="HATPase_dom"/>
</dbReference>
<feature type="modified residue" description="4-aspartylphosphate" evidence="5">
    <location>
        <position position="940"/>
    </location>
</feature>
<dbReference type="InterPro" id="IPR005467">
    <property type="entry name" value="His_kinase_dom"/>
</dbReference>
<feature type="domain" description="PAC" evidence="11">
    <location>
        <begin position="415"/>
        <end position="470"/>
    </location>
</feature>
<comment type="caution">
    <text evidence="12">The sequence shown here is derived from an EMBL/GenBank/DDBJ whole genome shotgun (WGS) entry which is preliminary data.</text>
</comment>
<keyword evidence="7" id="KW-1133">Transmembrane helix</keyword>
<dbReference type="SUPFAM" id="SSF47384">
    <property type="entry name" value="Homodimeric domain of signal transducing histidine kinase"/>
    <property type="match status" value="1"/>
</dbReference>
<feature type="modified residue" description="4-aspartylphosphate" evidence="5">
    <location>
        <position position="1089"/>
    </location>
</feature>
<feature type="coiled-coil region" evidence="6">
    <location>
        <begin position="610"/>
        <end position="640"/>
    </location>
</feature>
<dbReference type="Proteomes" id="UP001560685">
    <property type="component" value="Unassembled WGS sequence"/>
</dbReference>
<dbReference type="InterPro" id="IPR000014">
    <property type="entry name" value="PAS"/>
</dbReference>
<dbReference type="CDD" id="cd16922">
    <property type="entry name" value="HATPase_EvgS-ArcB-TorS-like"/>
    <property type="match status" value="1"/>
</dbReference>
<feature type="domain" description="PAC" evidence="11">
    <location>
        <begin position="292"/>
        <end position="344"/>
    </location>
</feature>
<feature type="transmembrane region" description="Helical" evidence="7">
    <location>
        <begin position="59"/>
        <end position="81"/>
    </location>
</feature>
<evidence type="ECO:0000256" key="7">
    <source>
        <dbReference type="SAM" id="Phobius"/>
    </source>
</evidence>
<dbReference type="InterPro" id="IPR035965">
    <property type="entry name" value="PAS-like_dom_sf"/>
</dbReference>
<dbReference type="InterPro" id="IPR036097">
    <property type="entry name" value="HisK_dim/P_sf"/>
</dbReference>
<comment type="catalytic activity">
    <reaction evidence="1">
        <text>ATP + protein L-histidine = ADP + protein N-phospho-L-histidine.</text>
        <dbReference type="EC" id="2.7.13.3"/>
    </reaction>
</comment>
<reference evidence="12 13" key="1">
    <citation type="submission" date="2024-05" db="EMBL/GenBank/DDBJ databases">
        <title>Three bacterial strains, DH-69, EH-24, and ECK-19 isolated from coastal sediments.</title>
        <authorList>
            <person name="Ye Y.-Q."/>
            <person name="Du Z.-J."/>
        </authorList>
    </citation>
    <scope>NUCLEOTIDE SEQUENCE [LARGE SCALE GENOMIC DNA]</scope>
    <source>
        <strain evidence="12 13">ECK-19</strain>
    </source>
</reference>
<feature type="transmembrane region" description="Helical" evidence="7">
    <location>
        <begin position="102"/>
        <end position="120"/>
    </location>
</feature>
<evidence type="ECO:0000256" key="3">
    <source>
        <dbReference type="ARBA" id="ARBA00022553"/>
    </source>
</evidence>
<feature type="transmembrane region" description="Helical" evidence="7">
    <location>
        <begin position="126"/>
        <end position="145"/>
    </location>
</feature>
<dbReference type="Pfam" id="PF13426">
    <property type="entry name" value="PAS_9"/>
    <property type="match status" value="1"/>
</dbReference>
<dbReference type="RefSeq" id="WP_369314656.1">
    <property type="nucleotide sequence ID" value="NZ_JBEHZE010000002.1"/>
</dbReference>
<feature type="domain" description="Response regulatory" evidence="9">
    <location>
        <begin position="886"/>
        <end position="1007"/>
    </location>
</feature>
<keyword evidence="7" id="KW-0472">Membrane</keyword>
<evidence type="ECO:0000313" key="13">
    <source>
        <dbReference type="Proteomes" id="UP001560685"/>
    </source>
</evidence>
<feature type="domain" description="Response regulatory" evidence="9">
    <location>
        <begin position="1040"/>
        <end position="1158"/>
    </location>
</feature>
<dbReference type="Pfam" id="PF02518">
    <property type="entry name" value="HATPase_c"/>
    <property type="match status" value="1"/>
</dbReference>
<evidence type="ECO:0000259" key="9">
    <source>
        <dbReference type="PROSITE" id="PS50110"/>
    </source>
</evidence>
<dbReference type="Gene3D" id="1.10.287.130">
    <property type="match status" value="1"/>
</dbReference>
<gene>
    <name evidence="12" type="ORF">ABFZ84_13745</name>
</gene>
<name>A0ABV3Z719_9PROT</name>
<dbReference type="SUPFAM" id="SSF55785">
    <property type="entry name" value="PYP-like sensor domain (PAS domain)"/>
    <property type="match status" value="3"/>
</dbReference>
<dbReference type="Pfam" id="PF00512">
    <property type="entry name" value="HisKA"/>
    <property type="match status" value="1"/>
</dbReference>
<dbReference type="PRINTS" id="PR00344">
    <property type="entry name" value="BCTRLSENSOR"/>
</dbReference>
<proteinExistence type="predicted"/>
<dbReference type="InterPro" id="IPR001610">
    <property type="entry name" value="PAC"/>
</dbReference>
<keyword evidence="4" id="KW-0902">Two-component regulatory system</keyword>
<feature type="coiled-coil region" evidence="6">
    <location>
        <begin position="461"/>
        <end position="488"/>
    </location>
</feature>
<dbReference type="Pfam" id="PF00072">
    <property type="entry name" value="Response_reg"/>
    <property type="match status" value="2"/>
</dbReference>
<evidence type="ECO:0000259" key="11">
    <source>
        <dbReference type="PROSITE" id="PS50113"/>
    </source>
</evidence>
<dbReference type="CDD" id="cd00082">
    <property type="entry name" value="HisKA"/>
    <property type="match status" value="1"/>
</dbReference>
<dbReference type="SUPFAM" id="SSF55874">
    <property type="entry name" value="ATPase domain of HSP90 chaperone/DNA topoisomerase II/histidine kinase"/>
    <property type="match status" value="1"/>
</dbReference>
<dbReference type="InterPro" id="IPR011006">
    <property type="entry name" value="CheY-like_superfamily"/>
</dbReference>
<dbReference type="EC" id="2.7.13.3" evidence="2"/>
<dbReference type="PROSITE" id="PS50110">
    <property type="entry name" value="RESPONSE_REGULATORY"/>
    <property type="match status" value="2"/>
</dbReference>
<evidence type="ECO:0000256" key="4">
    <source>
        <dbReference type="ARBA" id="ARBA00023012"/>
    </source>
</evidence>
<dbReference type="PROSITE" id="PS50113">
    <property type="entry name" value="PAC"/>
    <property type="match status" value="2"/>
</dbReference>
<dbReference type="CDD" id="cd00130">
    <property type="entry name" value="PAS"/>
    <property type="match status" value="1"/>
</dbReference>
<feature type="domain" description="Histidine kinase" evidence="8">
    <location>
        <begin position="647"/>
        <end position="867"/>
    </location>
</feature>
<dbReference type="SUPFAM" id="SSF52172">
    <property type="entry name" value="CheY-like"/>
    <property type="match status" value="2"/>
</dbReference>
<sequence length="1168" mass="129413">MKRFLRHVGHALSAADPHAPDVVIDRQLRELKQQFPRELIGVSICSALVYLRFFDAAPVFVLASLGTLLAIAMIGLPHWAFLDIDKKTPTQKRRSLNSIFPIIYCICIQNIVSTLYLAPFATEKDFILLAILALIVGVGTAMAIASLREKSSIPMILCVVPLAARLLLSNDGTLTTIAVTMITATIVVHYYNTRSGNALRELSLHQQRSQDSAERAKRRFRDFIASASDWAWEMNHERKLVYLSPNFETLTGIPIEYVMNKPALFIGNAGENSARNADEAISHIFDNRLPLTDFLYDVKTRTGDIITVSANALPQFNRAGEFTGYIGWSKNVTRQVEAERLLRESEQRYRDFSESAGDWTWECDAALNYTFISKRADQLIGLSHDGILGTYIANPNRHKFTESWNAFEDALLNRQPFSRTISKVEIPGEKPYWLERSGVPIFDENGSFTGYRGVARNVTERMEAREAAQEAVAKLEEINAHLEDTIRQRTADIKQKSVLLREILESMAQGLVVLNDDFKIIERNEKAWQLAGMPSSHWAKGTNVRDLLNVGISQSLYEYETVDQYFESCYEALDHGDEFRATRRQGNGIIIEETTRRRPEGGFVVTYRDITEAQQREDELRALSEELSASKDAAESANRAKSEFLANMSHEIRTPMNGVIGMASLLLKSQLDPKQTDMAKVIVSSGDALLKIINDILDFSRLEAGKLRLVREPFDLRECVEDVATLLSLPVEEKNLELMVRFHPDIDGTYIGDPGRIRQVVTNLLGNAVKFTDAGHIVVEVSGNKRGEICDLTLSVSDTGCGIPQDKLNAIFEEFEQVDGSSARKHNGAGLGLAISKRMIEAMGGNITADSTLGKGSVFSIRLPLAIDENSVFTKPDNTYSFEKMRALVVDDNALNRTILKEQLASWGLACDLAENADEAIPKLRAASLNKTPYSLAILDFQMPGADGVELARMIKKEEAIATTPLILLTSAGRKGDPTGLAGDLFSAYLVKPARASMLLDSLLTAVNDGAVANLRSKTASLVENHEKKCPFTDDGSPLKVLVAEDNIVNQMVIKAMLEELKCDVALASNGQIVVEKFSQSAPDLVLMDMSMPEMDGTEATGEILKIQTANGQHVPIIGVTAHALREDRQHCLDAGMNDYLPKPVKREALRDVVMKWTIGKNQASQSA</sequence>